<dbReference type="InterPro" id="IPR044855">
    <property type="entry name" value="CoA-Trfase_III_dom3_sf"/>
</dbReference>
<proteinExistence type="predicted"/>
<dbReference type="PANTHER" id="PTHR48207">
    <property type="entry name" value="SUCCINATE--HYDROXYMETHYLGLUTARATE COA-TRANSFERASE"/>
    <property type="match status" value="1"/>
</dbReference>
<keyword evidence="3" id="KW-1185">Reference proteome</keyword>
<name>A0ABY2XJA0_9GAMM</name>
<accession>A0ABY2XJA0</accession>
<comment type="caution">
    <text evidence="2">The sequence shown here is derived from an EMBL/GenBank/DDBJ whole genome shotgun (WGS) entry which is preliminary data.</text>
</comment>
<dbReference type="EMBL" id="VCQT01000045">
    <property type="protein sequence ID" value="TMW11104.1"/>
    <property type="molecule type" value="Genomic_DNA"/>
</dbReference>
<evidence type="ECO:0000313" key="3">
    <source>
        <dbReference type="Proteomes" id="UP000739180"/>
    </source>
</evidence>
<dbReference type="RefSeq" id="WP_138773940.1">
    <property type="nucleotide sequence ID" value="NZ_VCQT01000045.1"/>
</dbReference>
<evidence type="ECO:0000256" key="1">
    <source>
        <dbReference type="ARBA" id="ARBA00022679"/>
    </source>
</evidence>
<dbReference type="Gene3D" id="3.40.50.10540">
    <property type="entry name" value="Crotonobetainyl-coa:carnitine coa-transferase, domain 1"/>
    <property type="match status" value="1"/>
</dbReference>
<sequence>MTNEQPLAGIKVIEFGQFIAGPGATQILADLGAEVIKIESFNGDNSRRFGVSERSGHRSGMFMAYNRGKKSVALDLRNAEGVAVARELALGADVVVQNSRVGVMESLGLDAASLRAEKPSLIHASISGFGTRGPSRERPGLDIAAQAESGMMSLTGEPGGTPLKTGFAVVDAATATAAANAILAALFRCARHGEGATIETSLLAVAVGLQAQIWAEYGCSGQLPQRAGNAQPLVAPAADLIQVRDGHIVISAYMEDHWQRLCRAIDQPELATDPRFATSNDRVANRPAMVAILTEALGGHGGEEARARLEAFGVVCGVVRNYEQVRASADVEAIGIFQRVHDGKGGEVDVPALPYTFVGTAAVETVADPAPRASFLPELGQHTLEVLEQAGFPAQRRQALLDAKVIATGGR</sequence>
<evidence type="ECO:0000313" key="2">
    <source>
        <dbReference type="EMBL" id="TMW11104.1"/>
    </source>
</evidence>
<dbReference type="InterPro" id="IPR003673">
    <property type="entry name" value="CoA-Trfase_fam_III"/>
</dbReference>
<organism evidence="2 3">
    <name type="scientific">Alloalcanivorax gelatiniphagus</name>
    <dbReference type="NCBI Taxonomy" id="1194167"/>
    <lineage>
        <taxon>Bacteria</taxon>
        <taxon>Pseudomonadati</taxon>
        <taxon>Pseudomonadota</taxon>
        <taxon>Gammaproteobacteria</taxon>
        <taxon>Oceanospirillales</taxon>
        <taxon>Alcanivoracaceae</taxon>
        <taxon>Alloalcanivorax</taxon>
    </lineage>
</organism>
<dbReference type="PANTHER" id="PTHR48207:SF3">
    <property type="entry name" value="SUCCINATE--HYDROXYMETHYLGLUTARATE COA-TRANSFERASE"/>
    <property type="match status" value="1"/>
</dbReference>
<protein>
    <submittedName>
        <fullName evidence="2">CoA transferase</fullName>
    </submittedName>
</protein>
<dbReference type="InterPro" id="IPR050483">
    <property type="entry name" value="CoA-transferase_III_domain"/>
</dbReference>
<reference evidence="2 3" key="1">
    <citation type="submission" date="2019-05" db="EMBL/GenBank/DDBJ databases">
        <title>Genome of Alcanivorax gelatiniphagus, an oil degrading marine bacteria.</title>
        <authorList>
            <person name="Kwon K.K."/>
        </authorList>
    </citation>
    <scope>NUCLEOTIDE SEQUENCE [LARGE SCALE GENOMIC DNA]</scope>
    <source>
        <strain evidence="2 3">MEBiC 08158</strain>
    </source>
</reference>
<keyword evidence="1 2" id="KW-0808">Transferase</keyword>
<dbReference type="GO" id="GO:0016740">
    <property type="term" value="F:transferase activity"/>
    <property type="evidence" value="ECO:0007669"/>
    <property type="project" value="UniProtKB-KW"/>
</dbReference>
<dbReference type="Proteomes" id="UP000739180">
    <property type="component" value="Unassembled WGS sequence"/>
</dbReference>
<dbReference type="Pfam" id="PF02515">
    <property type="entry name" value="CoA_transf_3"/>
    <property type="match status" value="1"/>
</dbReference>
<dbReference type="SUPFAM" id="SSF89796">
    <property type="entry name" value="CoA-transferase family III (CaiB/BaiF)"/>
    <property type="match status" value="1"/>
</dbReference>
<dbReference type="Gene3D" id="3.30.1540.10">
    <property type="entry name" value="formyl-coa transferase, domain 3"/>
    <property type="match status" value="1"/>
</dbReference>
<gene>
    <name evidence="2" type="ORF">FGS76_17545</name>
</gene>
<dbReference type="InterPro" id="IPR023606">
    <property type="entry name" value="CoA-Trfase_III_dom_1_sf"/>
</dbReference>